<dbReference type="EC" id="5.3.1.12" evidence="4 7"/>
<dbReference type="SUPFAM" id="SSF51556">
    <property type="entry name" value="Metallo-dependent hydrolases"/>
    <property type="match status" value="1"/>
</dbReference>
<name>A0A968KSU7_9SPIO</name>
<sequence length="468" mass="54165">MKQFLDENFFLETKTAQKLYHEYAKAMPIYDYHCHLDPKEIAEDKQYANITQLWLGGDHYKWRLMRTFGINERYITGDASDEDKFFAWAKVISQSIGNPLYHWSHLELKRYFNIDLAINEENALSIWQETKRQLALPEFRARALIKRSNVTALNTTDDPIDSLDYHRRLAEDPTFDVKVLPTFRPDKGMYLLKESFDRWLEALMKLTHPIKNVADLERALELRLDFFHQHGCRISDHGLDSFVFHCSTSQEQADIIFQKKLQGSVITLQESEIYLSYLLLFLARAYAKRGWVMQLHMGVLRNINSQAYEVLGVDSGFDAIGSRVNGAMLAHFFDALQQDNALPKTILYSIHSSDNTMLTTIMGAFQQSVRGKIQLGSAWWFNDTKKGMEHQITDLASVGLLSSFVGMLTDSRSFISYPRHEYFRRILCNIVGNWVESGEALNDESNLKQLIEHIAFKNIHAYLSADFA</sequence>
<evidence type="ECO:0000256" key="5">
    <source>
        <dbReference type="ARBA" id="ARBA00020555"/>
    </source>
</evidence>
<dbReference type="InterPro" id="IPR032466">
    <property type="entry name" value="Metal_Hydrolase"/>
</dbReference>
<dbReference type="HAMAP" id="MF_00675">
    <property type="entry name" value="UxaC"/>
    <property type="match status" value="1"/>
</dbReference>
<dbReference type="PANTHER" id="PTHR30068:SF4">
    <property type="entry name" value="URONATE ISOMERASE"/>
    <property type="match status" value="1"/>
</dbReference>
<dbReference type="Proteomes" id="UP000711995">
    <property type="component" value="Unassembled WGS sequence"/>
</dbReference>
<evidence type="ECO:0000256" key="1">
    <source>
        <dbReference type="ARBA" id="ARBA00001165"/>
    </source>
</evidence>
<evidence type="ECO:0000256" key="6">
    <source>
        <dbReference type="ARBA" id="ARBA00023235"/>
    </source>
</evidence>
<dbReference type="Gene3D" id="1.10.2020.10">
    <property type="entry name" value="uronate isomerase, domain 2, chain A"/>
    <property type="match status" value="1"/>
</dbReference>
<dbReference type="GO" id="GO:0042840">
    <property type="term" value="P:D-glucuronate catabolic process"/>
    <property type="evidence" value="ECO:0007669"/>
    <property type="project" value="TreeGrafter"/>
</dbReference>
<accession>A0A968KSU7</accession>
<evidence type="ECO:0000313" key="8">
    <source>
        <dbReference type="EMBL" id="NIZ40727.1"/>
    </source>
</evidence>
<dbReference type="NCBIfam" id="NF002794">
    <property type="entry name" value="PRK02925.1"/>
    <property type="match status" value="1"/>
</dbReference>
<comment type="similarity">
    <text evidence="3 7">Belongs to the metallo-dependent hydrolases superfamily. Uronate isomerase family.</text>
</comment>
<dbReference type="GO" id="GO:0019698">
    <property type="term" value="P:D-galacturonate catabolic process"/>
    <property type="evidence" value="ECO:0007669"/>
    <property type="project" value="TreeGrafter"/>
</dbReference>
<dbReference type="AlphaFoldDB" id="A0A968KSU7"/>
<keyword evidence="6 7" id="KW-0413">Isomerase</keyword>
<dbReference type="InterPro" id="IPR003766">
    <property type="entry name" value="Uronate_isomerase"/>
</dbReference>
<evidence type="ECO:0000256" key="7">
    <source>
        <dbReference type="HAMAP-Rule" id="MF_00675"/>
    </source>
</evidence>
<dbReference type="Pfam" id="PF02614">
    <property type="entry name" value="UxaC"/>
    <property type="match status" value="1"/>
</dbReference>
<protein>
    <recommendedName>
        <fullName evidence="5 7">Uronate isomerase</fullName>
        <ecNumber evidence="4 7">5.3.1.12</ecNumber>
    </recommendedName>
    <alternativeName>
        <fullName evidence="7">Glucuronate isomerase</fullName>
    </alternativeName>
    <alternativeName>
        <fullName evidence="7">Uronic isomerase</fullName>
    </alternativeName>
</protein>
<dbReference type="EMBL" id="JAATLJ010000001">
    <property type="protein sequence ID" value="NIZ40727.1"/>
    <property type="molecule type" value="Genomic_DNA"/>
</dbReference>
<comment type="catalytic activity">
    <reaction evidence="1 7">
        <text>D-glucuronate = D-fructuronate</text>
        <dbReference type="Rhea" id="RHEA:13049"/>
        <dbReference type="ChEBI" id="CHEBI:58720"/>
        <dbReference type="ChEBI" id="CHEBI:59863"/>
        <dbReference type="EC" id="5.3.1.12"/>
    </reaction>
</comment>
<evidence type="ECO:0000256" key="2">
    <source>
        <dbReference type="ARBA" id="ARBA00004892"/>
    </source>
</evidence>
<comment type="catalytic activity">
    <reaction evidence="7">
        <text>aldehydo-D-galacturonate = keto-D-tagaturonate</text>
        <dbReference type="Rhea" id="RHEA:27702"/>
        <dbReference type="ChEBI" id="CHEBI:12952"/>
        <dbReference type="ChEBI" id="CHEBI:17886"/>
    </reaction>
</comment>
<dbReference type="RefSeq" id="WP_167700310.1">
    <property type="nucleotide sequence ID" value="NZ_CP118174.1"/>
</dbReference>
<comment type="caution">
    <text evidence="8">The sequence shown here is derived from an EMBL/GenBank/DDBJ whole genome shotgun (WGS) entry which is preliminary data.</text>
</comment>
<evidence type="ECO:0000313" key="9">
    <source>
        <dbReference type="Proteomes" id="UP000711995"/>
    </source>
</evidence>
<proteinExistence type="inferred from homology"/>
<evidence type="ECO:0000256" key="4">
    <source>
        <dbReference type="ARBA" id="ARBA00012546"/>
    </source>
</evidence>
<evidence type="ECO:0000256" key="3">
    <source>
        <dbReference type="ARBA" id="ARBA00008397"/>
    </source>
</evidence>
<organism evidence="8 9">
    <name type="scientific">Entomospira entomophila</name>
    <dbReference type="NCBI Taxonomy" id="2719988"/>
    <lineage>
        <taxon>Bacteria</taxon>
        <taxon>Pseudomonadati</taxon>
        <taxon>Spirochaetota</taxon>
        <taxon>Spirochaetia</taxon>
        <taxon>Spirochaetales</taxon>
        <taxon>Spirochaetaceae</taxon>
        <taxon>Entomospira</taxon>
    </lineage>
</organism>
<keyword evidence="9" id="KW-1185">Reference proteome</keyword>
<reference evidence="8 9" key="1">
    <citation type="submission" date="2020-03" db="EMBL/GenBank/DDBJ databases">
        <title>Spirochaetal bacteria isolated from arthropods constitute a novel genus Entomospira genus novum within the order Spirochaetales.</title>
        <authorList>
            <person name="Grana-Miraglia L."/>
            <person name="Sikutova S."/>
            <person name="Fingerle V."/>
            <person name="Sing A."/>
            <person name="Castillo-Ramirez S."/>
            <person name="Margos G."/>
            <person name="Rudolf I."/>
        </authorList>
    </citation>
    <scope>NUCLEOTIDE SEQUENCE [LARGE SCALE GENOMIC DNA]</scope>
    <source>
        <strain evidence="8 9">BR193</strain>
    </source>
</reference>
<comment type="pathway">
    <text evidence="2 7">Carbohydrate metabolism; pentose and glucuronate interconversion.</text>
</comment>
<dbReference type="GO" id="GO:0008880">
    <property type="term" value="F:glucuronate isomerase activity"/>
    <property type="evidence" value="ECO:0007669"/>
    <property type="project" value="UniProtKB-UniRule"/>
</dbReference>
<dbReference type="PANTHER" id="PTHR30068">
    <property type="entry name" value="URONATE ISOMERASE"/>
    <property type="match status" value="1"/>
</dbReference>
<gene>
    <name evidence="7 8" type="primary">uxaC</name>
    <name evidence="8" type="ORF">HCT14_04280</name>
</gene>
<dbReference type="Gene3D" id="3.20.20.140">
    <property type="entry name" value="Metal-dependent hydrolases"/>
    <property type="match status" value="1"/>
</dbReference>